<evidence type="ECO:0000313" key="3">
    <source>
        <dbReference type="Proteomes" id="UP000187406"/>
    </source>
</evidence>
<name>A0A1Q3CS43_CEPFO</name>
<accession>A0A1Q3CS43</accession>
<feature type="transmembrane region" description="Helical" evidence="1">
    <location>
        <begin position="75"/>
        <end position="98"/>
    </location>
</feature>
<proteinExistence type="predicted"/>
<dbReference type="Proteomes" id="UP000187406">
    <property type="component" value="Unassembled WGS sequence"/>
</dbReference>
<reference evidence="3" key="1">
    <citation type="submission" date="2016-04" db="EMBL/GenBank/DDBJ databases">
        <title>Cephalotus genome sequencing.</title>
        <authorList>
            <person name="Fukushima K."/>
            <person name="Hasebe M."/>
            <person name="Fang X."/>
        </authorList>
    </citation>
    <scope>NUCLEOTIDE SEQUENCE [LARGE SCALE GENOMIC DNA]</scope>
    <source>
        <strain evidence="3">cv. St1</strain>
    </source>
</reference>
<keyword evidence="1" id="KW-0472">Membrane</keyword>
<keyword evidence="1" id="KW-0812">Transmembrane</keyword>
<comment type="caution">
    <text evidence="2">The sequence shown here is derived from an EMBL/GenBank/DDBJ whole genome shotgun (WGS) entry which is preliminary data.</text>
</comment>
<gene>
    <name evidence="2" type="ORF">CFOL_v3_26402</name>
</gene>
<dbReference type="AlphaFoldDB" id="A0A1Q3CS43"/>
<keyword evidence="3" id="KW-1185">Reference proteome</keyword>
<sequence length="110" mass="12229">MGKLVQGKRTQWKANAKDQSQLPSKLASSGSFVHLLLLFGTGTRFASPTGSANVFNSKYHLQLGSSMCCWWRKGAYSYICSWKSLGIFTLWLFMSLILCDDLFSTSKACS</sequence>
<protein>
    <submittedName>
        <fullName evidence="2">Uncharacterized protein</fullName>
    </submittedName>
</protein>
<keyword evidence="1" id="KW-1133">Transmembrane helix</keyword>
<dbReference type="EMBL" id="BDDD01002760">
    <property type="protein sequence ID" value="GAV82951.1"/>
    <property type="molecule type" value="Genomic_DNA"/>
</dbReference>
<evidence type="ECO:0000256" key="1">
    <source>
        <dbReference type="SAM" id="Phobius"/>
    </source>
</evidence>
<evidence type="ECO:0000313" key="2">
    <source>
        <dbReference type="EMBL" id="GAV82951.1"/>
    </source>
</evidence>
<dbReference type="InParanoid" id="A0A1Q3CS43"/>
<organism evidence="2 3">
    <name type="scientific">Cephalotus follicularis</name>
    <name type="common">Albany pitcher plant</name>
    <dbReference type="NCBI Taxonomy" id="3775"/>
    <lineage>
        <taxon>Eukaryota</taxon>
        <taxon>Viridiplantae</taxon>
        <taxon>Streptophyta</taxon>
        <taxon>Embryophyta</taxon>
        <taxon>Tracheophyta</taxon>
        <taxon>Spermatophyta</taxon>
        <taxon>Magnoliopsida</taxon>
        <taxon>eudicotyledons</taxon>
        <taxon>Gunneridae</taxon>
        <taxon>Pentapetalae</taxon>
        <taxon>rosids</taxon>
        <taxon>fabids</taxon>
        <taxon>Oxalidales</taxon>
        <taxon>Cephalotaceae</taxon>
        <taxon>Cephalotus</taxon>
    </lineage>
</organism>